<dbReference type="OrthoDB" id="9792335at2"/>
<accession>A0A163V3C6</accession>
<dbReference type="GO" id="GO:0009089">
    <property type="term" value="P:lysine biosynthetic process via diaminopimelate"/>
    <property type="evidence" value="ECO:0007669"/>
    <property type="project" value="UniProtKB-UniPathway"/>
</dbReference>
<dbReference type="InterPro" id="IPR011650">
    <property type="entry name" value="Peptidase_M20_dimer"/>
</dbReference>
<keyword evidence="9" id="KW-0862">Zinc</keyword>
<evidence type="ECO:0000256" key="10">
    <source>
        <dbReference type="ARBA" id="ARBA00023285"/>
    </source>
</evidence>
<sequence>MRVKIDEQRVVRLLQDLVRIPSVNPGFDGGVPEREMADYVEAFFTRLGLKAERREVRPDRPNVIGILPGIADDAPALLLEAHMDTVQTANMTIDPFGAEIRDGKLYGRGACDTKASLAAMLAAMEWFAENGVKPPVPVHLAATVDEEVNYLGVLDVLEAGHDYAAAIVGEPTGLHTVVAHKGVVRCEIETVGVSAHSAKPEEGVNAISDMMKVVAHIEGTMQARLLRSAAHPLVGSPTLAVTQIQGGVAPNTIPERCVIRIDRRTIPGEDSEQVWREIRAEMEQLAAENGGLNVIVHPPFVLDYAMDTSPDSEVVGLVASSAAGKIGEVRTLGVPYGTDASKLARAGIPSVVFGPGSIEQAHTKDEWVELKQVVLGAEIIGETMLTFGK</sequence>
<comment type="cofactor">
    <cofactor evidence="1">
        <name>Co(2+)</name>
        <dbReference type="ChEBI" id="CHEBI:48828"/>
    </cofactor>
</comment>
<dbReference type="SUPFAM" id="SSF55031">
    <property type="entry name" value="Bacterial exopeptidase dimerisation domain"/>
    <property type="match status" value="1"/>
</dbReference>
<organism evidence="13 14">
    <name type="scientific">Paenibacillus elgii</name>
    <dbReference type="NCBI Taxonomy" id="189691"/>
    <lineage>
        <taxon>Bacteria</taxon>
        <taxon>Bacillati</taxon>
        <taxon>Bacillota</taxon>
        <taxon>Bacilli</taxon>
        <taxon>Bacillales</taxon>
        <taxon>Paenibacillaceae</taxon>
        <taxon>Paenibacillus</taxon>
    </lineage>
</organism>
<evidence type="ECO:0000256" key="2">
    <source>
        <dbReference type="ARBA" id="ARBA00001947"/>
    </source>
</evidence>
<dbReference type="Pfam" id="PF07687">
    <property type="entry name" value="M20_dimer"/>
    <property type="match status" value="1"/>
</dbReference>
<dbReference type="RefSeq" id="WP_063186004.1">
    <property type="nucleotide sequence ID" value="NZ_LQRA01000081.1"/>
</dbReference>
<dbReference type="AlphaFoldDB" id="A0A163V3C6"/>
<evidence type="ECO:0000256" key="11">
    <source>
        <dbReference type="ARBA" id="ARBA00051301"/>
    </source>
</evidence>
<gene>
    <name evidence="13" type="ORF">AV654_30360</name>
</gene>
<dbReference type="Proteomes" id="UP000076563">
    <property type="component" value="Unassembled WGS sequence"/>
</dbReference>
<keyword evidence="14" id="KW-1185">Reference proteome</keyword>
<evidence type="ECO:0000259" key="12">
    <source>
        <dbReference type="Pfam" id="PF07687"/>
    </source>
</evidence>
<dbReference type="Gene3D" id="3.30.70.360">
    <property type="match status" value="1"/>
</dbReference>
<dbReference type="CDD" id="cd03894">
    <property type="entry name" value="M20_ArgE"/>
    <property type="match status" value="1"/>
</dbReference>
<keyword evidence="8" id="KW-0378">Hydrolase</keyword>
<evidence type="ECO:0000256" key="5">
    <source>
        <dbReference type="ARBA" id="ARBA00011921"/>
    </source>
</evidence>
<feature type="domain" description="Peptidase M20 dimerisation" evidence="12">
    <location>
        <begin position="178"/>
        <end position="288"/>
    </location>
</feature>
<name>A0A163V3C6_9BACL</name>
<dbReference type="PROSITE" id="PS00759">
    <property type="entry name" value="ARGE_DAPE_CPG2_2"/>
    <property type="match status" value="1"/>
</dbReference>
<comment type="catalytic activity">
    <reaction evidence="11">
        <text>N-succinyl-(2S,6S)-2,6-diaminopimelate + H2O = (2S,6S)-2,6-diaminopimelate + succinate</text>
        <dbReference type="Rhea" id="RHEA:22608"/>
        <dbReference type="ChEBI" id="CHEBI:15377"/>
        <dbReference type="ChEBI" id="CHEBI:30031"/>
        <dbReference type="ChEBI" id="CHEBI:57609"/>
        <dbReference type="ChEBI" id="CHEBI:58087"/>
        <dbReference type="EC" id="3.5.1.18"/>
    </reaction>
</comment>
<dbReference type="PANTHER" id="PTHR43808">
    <property type="entry name" value="ACETYLORNITHINE DEACETYLASE"/>
    <property type="match status" value="1"/>
</dbReference>
<keyword evidence="10" id="KW-0170">Cobalt</keyword>
<dbReference type="GO" id="GO:0009014">
    <property type="term" value="F:succinyl-diaminopimelate desuccinylase activity"/>
    <property type="evidence" value="ECO:0007669"/>
    <property type="project" value="UniProtKB-EC"/>
</dbReference>
<evidence type="ECO:0000256" key="4">
    <source>
        <dbReference type="ARBA" id="ARBA00006247"/>
    </source>
</evidence>
<dbReference type="UniPathway" id="UPA00034">
    <property type="reaction ID" value="UER00021"/>
</dbReference>
<dbReference type="InterPro" id="IPR010182">
    <property type="entry name" value="ArgE/DapE"/>
</dbReference>
<protein>
    <recommendedName>
        <fullName evidence="6">Probable succinyl-diaminopimelate desuccinylase</fullName>
        <ecNumber evidence="5">3.5.1.18</ecNumber>
    </recommendedName>
</protein>
<evidence type="ECO:0000256" key="6">
    <source>
        <dbReference type="ARBA" id="ARBA00016853"/>
    </source>
</evidence>
<evidence type="ECO:0000256" key="3">
    <source>
        <dbReference type="ARBA" id="ARBA00005130"/>
    </source>
</evidence>
<dbReference type="GO" id="GO:0046872">
    <property type="term" value="F:metal ion binding"/>
    <property type="evidence" value="ECO:0007669"/>
    <property type="project" value="UniProtKB-KW"/>
</dbReference>
<evidence type="ECO:0000256" key="8">
    <source>
        <dbReference type="ARBA" id="ARBA00022801"/>
    </source>
</evidence>
<dbReference type="InterPro" id="IPR036264">
    <property type="entry name" value="Bact_exopeptidase_dim_dom"/>
</dbReference>
<comment type="cofactor">
    <cofactor evidence="2">
        <name>Zn(2+)</name>
        <dbReference type="ChEBI" id="CHEBI:29105"/>
    </cofactor>
</comment>
<proteinExistence type="inferred from homology"/>
<evidence type="ECO:0000313" key="14">
    <source>
        <dbReference type="Proteomes" id="UP000076563"/>
    </source>
</evidence>
<evidence type="ECO:0000256" key="7">
    <source>
        <dbReference type="ARBA" id="ARBA00022723"/>
    </source>
</evidence>
<dbReference type="Pfam" id="PF01546">
    <property type="entry name" value="Peptidase_M20"/>
    <property type="match status" value="1"/>
</dbReference>
<reference evidence="14" key="1">
    <citation type="submission" date="2016-01" db="EMBL/GenBank/DDBJ databases">
        <title>Draft genome of Chromobacterium sp. F49.</title>
        <authorList>
            <person name="Hong K.W."/>
        </authorList>
    </citation>
    <scope>NUCLEOTIDE SEQUENCE [LARGE SCALE GENOMIC DNA]</scope>
    <source>
        <strain evidence="14">M63</strain>
    </source>
</reference>
<dbReference type="NCBIfam" id="TIGR01910">
    <property type="entry name" value="DapE-ArgE"/>
    <property type="match status" value="1"/>
</dbReference>
<evidence type="ECO:0000256" key="9">
    <source>
        <dbReference type="ARBA" id="ARBA00022833"/>
    </source>
</evidence>
<dbReference type="Gene3D" id="3.40.630.10">
    <property type="entry name" value="Zn peptidases"/>
    <property type="match status" value="1"/>
</dbReference>
<evidence type="ECO:0000313" key="13">
    <source>
        <dbReference type="EMBL" id="KZE74276.1"/>
    </source>
</evidence>
<dbReference type="EMBL" id="LQRA01000081">
    <property type="protein sequence ID" value="KZE74276.1"/>
    <property type="molecule type" value="Genomic_DNA"/>
</dbReference>
<dbReference type="PROSITE" id="PS00758">
    <property type="entry name" value="ARGE_DAPE_CPG2_1"/>
    <property type="match status" value="1"/>
</dbReference>
<keyword evidence="7" id="KW-0479">Metal-binding</keyword>
<dbReference type="SUPFAM" id="SSF53187">
    <property type="entry name" value="Zn-dependent exopeptidases"/>
    <property type="match status" value="1"/>
</dbReference>
<dbReference type="InterPro" id="IPR002933">
    <property type="entry name" value="Peptidase_M20"/>
</dbReference>
<comment type="pathway">
    <text evidence="3">Amino-acid biosynthesis; L-lysine biosynthesis via DAP pathway; LL-2,6-diaminopimelate from (S)-tetrahydrodipicolinate (succinylase route): step 3/3.</text>
</comment>
<comment type="similarity">
    <text evidence="4">Belongs to the peptidase M20A family.</text>
</comment>
<dbReference type="InterPro" id="IPR001261">
    <property type="entry name" value="ArgE/DapE_CS"/>
</dbReference>
<dbReference type="InterPro" id="IPR050072">
    <property type="entry name" value="Peptidase_M20A"/>
</dbReference>
<comment type="caution">
    <text evidence="13">The sequence shown here is derived from an EMBL/GenBank/DDBJ whole genome shotgun (WGS) entry which is preliminary data.</text>
</comment>
<dbReference type="EC" id="3.5.1.18" evidence="5"/>
<evidence type="ECO:0000256" key="1">
    <source>
        <dbReference type="ARBA" id="ARBA00001941"/>
    </source>
</evidence>